<dbReference type="Gene3D" id="1.10.260.50">
    <property type="match status" value="1"/>
</dbReference>
<evidence type="ECO:0000256" key="10">
    <source>
        <dbReference type="RuleBase" id="RU004504"/>
    </source>
</evidence>
<dbReference type="GO" id="GO:0051536">
    <property type="term" value="F:iron-sulfur cluster binding"/>
    <property type="evidence" value="ECO:0007669"/>
    <property type="project" value="UniProtKB-KW"/>
</dbReference>
<dbReference type="Gene3D" id="3.40.250.10">
    <property type="entry name" value="Rhodanese-like domain"/>
    <property type="match status" value="1"/>
</dbReference>
<comment type="caution">
    <text evidence="12">The sequence shown here is derived from an EMBL/GenBank/DDBJ whole genome shotgun (WGS) entry which is preliminary data.</text>
</comment>
<evidence type="ECO:0000259" key="11">
    <source>
        <dbReference type="PROSITE" id="PS50206"/>
    </source>
</evidence>
<dbReference type="InterPro" id="IPR015422">
    <property type="entry name" value="PyrdxlP-dep_Trfase_small"/>
</dbReference>
<dbReference type="Pfam" id="PF00581">
    <property type="entry name" value="Rhodanese"/>
    <property type="match status" value="1"/>
</dbReference>
<dbReference type="Pfam" id="PF00266">
    <property type="entry name" value="Aminotran_5"/>
    <property type="match status" value="1"/>
</dbReference>
<dbReference type="InterPro" id="IPR015424">
    <property type="entry name" value="PyrdxlP-dep_Trfase"/>
</dbReference>
<dbReference type="PANTHER" id="PTHR11601">
    <property type="entry name" value="CYSTEINE DESULFURYLASE FAMILY MEMBER"/>
    <property type="match status" value="1"/>
</dbReference>
<dbReference type="SUPFAM" id="SSF52821">
    <property type="entry name" value="Rhodanese/Cell cycle control phosphatase"/>
    <property type="match status" value="1"/>
</dbReference>
<gene>
    <name evidence="12" type="ORF">EDC28_106184</name>
</gene>
<evidence type="ECO:0000256" key="3">
    <source>
        <dbReference type="ARBA" id="ARBA00012239"/>
    </source>
</evidence>
<dbReference type="AlphaFoldDB" id="A0A3N1PK70"/>
<evidence type="ECO:0000256" key="2">
    <source>
        <dbReference type="ARBA" id="ARBA00006490"/>
    </source>
</evidence>
<keyword evidence="13" id="KW-1185">Reference proteome</keyword>
<keyword evidence="6" id="KW-0663">Pyridoxal phosphate</keyword>
<keyword evidence="7" id="KW-0408">Iron</keyword>
<dbReference type="CDD" id="cd00158">
    <property type="entry name" value="RHOD"/>
    <property type="match status" value="1"/>
</dbReference>
<keyword evidence="8" id="KW-0411">Iron-sulfur</keyword>
<comment type="catalytic activity">
    <reaction evidence="9">
        <text>(sulfur carrier)-H + L-cysteine = (sulfur carrier)-SH + L-alanine</text>
        <dbReference type="Rhea" id="RHEA:43892"/>
        <dbReference type="Rhea" id="RHEA-COMP:14737"/>
        <dbReference type="Rhea" id="RHEA-COMP:14739"/>
        <dbReference type="ChEBI" id="CHEBI:29917"/>
        <dbReference type="ChEBI" id="CHEBI:35235"/>
        <dbReference type="ChEBI" id="CHEBI:57972"/>
        <dbReference type="ChEBI" id="CHEBI:64428"/>
        <dbReference type="EC" id="2.8.1.7"/>
    </reaction>
</comment>
<dbReference type="SUPFAM" id="SSF53383">
    <property type="entry name" value="PLP-dependent transferases"/>
    <property type="match status" value="1"/>
</dbReference>
<evidence type="ECO:0000313" key="12">
    <source>
        <dbReference type="EMBL" id="ROQ24936.1"/>
    </source>
</evidence>
<dbReference type="PANTHER" id="PTHR11601:SF34">
    <property type="entry name" value="CYSTEINE DESULFURASE"/>
    <property type="match status" value="1"/>
</dbReference>
<sequence length="745" mass="79562">MGALTPSGIDEVYLDTNATTPVLPEAVAAVEEVMRALYGNPSSTHITGLKARHLMESTRQLARQVLGASNGHLIFTSGATEGIQTAVVSALSSVKSQPELLNRPGKLLLYGATEHKAVPNTLKHWNQLLGIDAEVMAIPVNHQGLLDLDFIRRHAKDALMICTMAVNNETGARQDLSAVEEAIRSQNPQCLWMVDCVQALGKMPLALSDTSIDYAPFSGHKLYAMKGIGLLYVRQKAPFSPFIAGGGQEQGLRSGTENLPGIASLKPILEALLDPAHSTFRSVDTLNGFRAQLADALLTAFPGLVFNNDFSVSVPTTLNFSVKGFASKELLDLFDAANIRVSSGSACSSGATRSFVLDAMGLPAWQSEAAIRLSFGPAMTQAQLDHACERIAKASDALRYSCRHPGHLKPTEQLEGLVQLKSGADCCYLLVSQGQAIVIDPVSPLVERLVETISCQGLQVAAILDTHGHADHLSAAPVLAERLGLASSDVDALGWPQQASTGPLGLPAIAVGDNWLSRMATPGHTSDAVALLLSKGEDIQAAFVGDTVLHGGLGRTDFESSDAKALYRSLKALGQQLPAKALLLPAHDYHNLLFTSLEAERRSNPLLAQVLAPVSMLDEAAFADQKARLDQALDTPMEGCEIRCGVTNLNLKLSAEQELTLDDLALLDTPLLVDVRESHEHHLQHLGNDASAPLSRLAQYLLEHPEDKPLVCYCRSGSRSQVAAAALTRLGRRAYHLKGGVALSQ</sequence>
<dbReference type="GO" id="GO:0031071">
    <property type="term" value="F:cysteine desulfurase activity"/>
    <property type="evidence" value="ECO:0007669"/>
    <property type="project" value="UniProtKB-EC"/>
</dbReference>
<evidence type="ECO:0000256" key="1">
    <source>
        <dbReference type="ARBA" id="ARBA00001933"/>
    </source>
</evidence>
<dbReference type="SUPFAM" id="SSF56281">
    <property type="entry name" value="Metallo-hydrolase/oxidoreductase"/>
    <property type="match status" value="1"/>
</dbReference>
<evidence type="ECO:0000256" key="5">
    <source>
        <dbReference type="ARBA" id="ARBA00022723"/>
    </source>
</evidence>
<dbReference type="InterPro" id="IPR015421">
    <property type="entry name" value="PyrdxlP-dep_Trfase_major"/>
</dbReference>
<protein>
    <recommendedName>
        <fullName evidence="3">cysteine desulfurase</fullName>
        <ecNumber evidence="3">2.8.1.7</ecNumber>
    </recommendedName>
</protein>
<dbReference type="InterPro" id="IPR001279">
    <property type="entry name" value="Metallo-B-lactamas"/>
</dbReference>
<evidence type="ECO:0000256" key="8">
    <source>
        <dbReference type="ARBA" id="ARBA00023014"/>
    </source>
</evidence>
<dbReference type="PROSITE" id="PS00595">
    <property type="entry name" value="AA_TRANSFER_CLASS_5"/>
    <property type="match status" value="1"/>
</dbReference>
<dbReference type="Gene3D" id="3.90.1150.10">
    <property type="entry name" value="Aspartate Aminotransferase, domain 1"/>
    <property type="match status" value="1"/>
</dbReference>
<keyword evidence="4" id="KW-0808">Transferase</keyword>
<dbReference type="Proteomes" id="UP000268033">
    <property type="component" value="Unassembled WGS sequence"/>
</dbReference>
<comment type="similarity">
    <text evidence="2">Belongs to the class-V pyridoxal-phosphate-dependent aminotransferase family. NifS/IscS subfamily.</text>
</comment>
<reference evidence="12 13" key="1">
    <citation type="submission" date="2018-11" db="EMBL/GenBank/DDBJ databases">
        <title>Genomic Encyclopedia of Type Strains, Phase IV (KMG-IV): sequencing the most valuable type-strain genomes for metagenomic binning, comparative biology and taxonomic classification.</title>
        <authorList>
            <person name="Goeker M."/>
        </authorList>
    </citation>
    <scope>NUCLEOTIDE SEQUENCE [LARGE SCALE GENOMIC DNA]</scope>
    <source>
        <strain evidence="12 13">DSM 21945</strain>
    </source>
</reference>
<dbReference type="InterPro" id="IPR000192">
    <property type="entry name" value="Aminotrans_V_dom"/>
</dbReference>
<name>A0A3N1PK70_9GAMM</name>
<dbReference type="Gene3D" id="3.60.15.10">
    <property type="entry name" value="Ribonuclease Z/Hydroxyacylglutathione hydrolase-like"/>
    <property type="match status" value="1"/>
</dbReference>
<proteinExistence type="inferred from homology"/>
<dbReference type="InterPro" id="IPR020578">
    <property type="entry name" value="Aminotrans_V_PyrdxlP_BS"/>
</dbReference>
<feature type="domain" description="Rhodanese" evidence="11">
    <location>
        <begin position="666"/>
        <end position="745"/>
    </location>
</feature>
<dbReference type="Gene3D" id="3.40.640.10">
    <property type="entry name" value="Type I PLP-dependent aspartate aminotransferase-like (Major domain)"/>
    <property type="match status" value="1"/>
</dbReference>
<dbReference type="RefSeq" id="WP_123421826.1">
    <property type="nucleotide sequence ID" value="NZ_RJUL01000006.1"/>
</dbReference>
<dbReference type="Pfam" id="PF00753">
    <property type="entry name" value="Lactamase_B"/>
    <property type="match status" value="1"/>
</dbReference>
<evidence type="ECO:0000256" key="6">
    <source>
        <dbReference type="ARBA" id="ARBA00022898"/>
    </source>
</evidence>
<dbReference type="SMART" id="SM00849">
    <property type="entry name" value="Lactamase_B"/>
    <property type="match status" value="1"/>
</dbReference>
<evidence type="ECO:0000313" key="13">
    <source>
        <dbReference type="Proteomes" id="UP000268033"/>
    </source>
</evidence>
<accession>A0A3N1PK70</accession>
<keyword evidence="5" id="KW-0479">Metal-binding</keyword>
<dbReference type="InterPro" id="IPR036873">
    <property type="entry name" value="Rhodanese-like_dom_sf"/>
</dbReference>
<dbReference type="InterPro" id="IPR001763">
    <property type="entry name" value="Rhodanese-like_dom"/>
</dbReference>
<dbReference type="SMART" id="SM00450">
    <property type="entry name" value="RHOD"/>
    <property type="match status" value="1"/>
</dbReference>
<evidence type="ECO:0000256" key="7">
    <source>
        <dbReference type="ARBA" id="ARBA00023004"/>
    </source>
</evidence>
<dbReference type="PROSITE" id="PS50206">
    <property type="entry name" value="RHODANESE_3"/>
    <property type="match status" value="1"/>
</dbReference>
<dbReference type="GO" id="GO:0046872">
    <property type="term" value="F:metal ion binding"/>
    <property type="evidence" value="ECO:0007669"/>
    <property type="project" value="UniProtKB-KW"/>
</dbReference>
<dbReference type="InterPro" id="IPR036866">
    <property type="entry name" value="RibonucZ/Hydroxyglut_hydro"/>
</dbReference>
<evidence type="ECO:0000256" key="4">
    <source>
        <dbReference type="ARBA" id="ARBA00022679"/>
    </source>
</evidence>
<dbReference type="STRING" id="584787.GCA_001247655_04020"/>
<dbReference type="EC" id="2.8.1.7" evidence="3"/>
<dbReference type="EMBL" id="RJUL01000006">
    <property type="protein sequence ID" value="ROQ24936.1"/>
    <property type="molecule type" value="Genomic_DNA"/>
</dbReference>
<comment type="cofactor">
    <cofactor evidence="1 10">
        <name>pyridoxal 5'-phosphate</name>
        <dbReference type="ChEBI" id="CHEBI:597326"/>
    </cofactor>
</comment>
<organism evidence="12 13">
    <name type="scientific">Gallaecimonas pentaromativorans</name>
    <dbReference type="NCBI Taxonomy" id="584787"/>
    <lineage>
        <taxon>Bacteria</taxon>
        <taxon>Pseudomonadati</taxon>
        <taxon>Pseudomonadota</taxon>
        <taxon>Gammaproteobacteria</taxon>
        <taxon>Enterobacterales</taxon>
        <taxon>Gallaecimonadaceae</taxon>
        <taxon>Gallaecimonas</taxon>
    </lineage>
</organism>
<evidence type="ECO:0000256" key="9">
    <source>
        <dbReference type="ARBA" id="ARBA00050776"/>
    </source>
</evidence>